<name>A0AAN8P5Q8_PATCE</name>
<gene>
    <name evidence="7" type="ORF">SNE40_019347</name>
</gene>
<keyword evidence="1 4" id="KW-0728">SH3 domain</keyword>
<dbReference type="PRINTS" id="PR00499">
    <property type="entry name" value="P67PHOX"/>
</dbReference>
<dbReference type="PROSITE" id="PS50001">
    <property type="entry name" value="SH2"/>
    <property type="match status" value="1"/>
</dbReference>
<dbReference type="SMART" id="SM00252">
    <property type="entry name" value="SH2"/>
    <property type="match status" value="1"/>
</dbReference>
<dbReference type="SUPFAM" id="SSF55550">
    <property type="entry name" value="SH2 domain"/>
    <property type="match status" value="1"/>
</dbReference>
<evidence type="ECO:0000259" key="5">
    <source>
        <dbReference type="PROSITE" id="PS50001"/>
    </source>
</evidence>
<evidence type="ECO:0000256" key="1">
    <source>
        <dbReference type="ARBA" id="ARBA00022443"/>
    </source>
</evidence>
<evidence type="ECO:0000256" key="2">
    <source>
        <dbReference type="ARBA" id="ARBA00022999"/>
    </source>
</evidence>
<feature type="domain" description="SH2" evidence="5">
    <location>
        <begin position="59"/>
        <end position="159"/>
    </location>
</feature>
<dbReference type="PROSITE" id="PS50002">
    <property type="entry name" value="SH3"/>
    <property type="match status" value="2"/>
</dbReference>
<evidence type="ECO:0000313" key="8">
    <source>
        <dbReference type="Proteomes" id="UP001347796"/>
    </source>
</evidence>
<accession>A0AAN8P5Q8</accession>
<organism evidence="7 8">
    <name type="scientific">Patella caerulea</name>
    <name type="common">Rayed Mediterranean limpet</name>
    <dbReference type="NCBI Taxonomy" id="87958"/>
    <lineage>
        <taxon>Eukaryota</taxon>
        <taxon>Metazoa</taxon>
        <taxon>Spiralia</taxon>
        <taxon>Lophotrochozoa</taxon>
        <taxon>Mollusca</taxon>
        <taxon>Gastropoda</taxon>
        <taxon>Patellogastropoda</taxon>
        <taxon>Patelloidea</taxon>
        <taxon>Patellidae</taxon>
        <taxon>Patella</taxon>
    </lineage>
</organism>
<evidence type="ECO:0000256" key="3">
    <source>
        <dbReference type="PROSITE-ProRule" id="PRU00191"/>
    </source>
</evidence>
<dbReference type="Pfam" id="PF00017">
    <property type="entry name" value="SH2"/>
    <property type="match status" value="1"/>
</dbReference>
<keyword evidence="8" id="KW-1185">Reference proteome</keyword>
<evidence type="ECO:0000256" key="4">
    <source>
        <dbReference type="PROSITE-ProRule" id="PRU00192"/>
    </source>
</evidence>
<dbReference type="Gene3D" id="3.30.505.10">
    <property type="entry name" value="SH2 domain"/>
    <property type="match status" value="1"/>
</dbReference>
<dbReference type="InterPro" id="IPR000980">
    <property type="entry name" value="SH2"/>
</dbReference>
<protein>
    <submittedName>
        <fullName evidence="7">Uncharacterized protein</fullName>
    </submittedName>
</protein>
<feature type="domain" description="SH3" evidence="6">
    <location>
        <begin position="1"/>
        <end position="57"/>
    </location>
</feature>
<feature type="domain" description="SH3" evidence="6">
    <location>
        <begin position="164"/>
        <end position="223"/>
    </location>
</feature>
<dbReference type="PANTHER" id="PTHR46037">
    <property type="entry name" value="PROTEIN ENHANCER OF SEVENLESS 2B"/>
    <property type="match status" value="1"/>
</dbReference>
<dbReference type="Proteomes" id="UP001347796">
    <property type="component" value="Unassembled WGS sequence"/>
</dbReference>
<reference evidence="7 8" key="1">
    <citation type="submission" date="2024-01" db="EMBL/GenBank/DDBJ databases">
        <title>The genome of the rayed Mediterranean limpet Patella caerulea (Linnaeus, 1758).</title>
        <authorList>
            <person name="Anh-Thu Weber A."/>
            <person name="Halstead-Nussloch G."/>
        </authorList>
    </citation>
    <scope>NUCLEOTIDE SEQUENCE [LARGE SCALE GENOMIC DNA]</scope>
    <source>
        <strain evidence="7">AATW-2023a</strain>
        <tissue evidence="7">Whole specimen</tissue>
    </source>
</reference>
<evidence type="ECO:0000259" key="6">
    <source>
        <dbReference type="PROSITE" id="PS50002"/>
    </source>
</evidence>
<dbReference type="Gene3D" id="2.30.30.40">
    <property type="entry name" value="SH3 Domains"/>
    <property type="match status" value="2"/>
</dbReference>
<dbReference type="PRINTS" id="PR00452">
    <property type="entry name" value="SH3DOMAIN"/>
</dbReference>
<dbReference type="InterPro" id="IPR043539">
    <property type="entry name" value="Grb2-like"/>
</dbReference>
<keyword evidence="2 3" id="KW-0727">SH2 domain</keyword>
<dbReference type="Pfam" id="PF00018">
    <property type="entry name" value="SH3_1"/>
    <property type="match status" value="2"/>
</dbReference>
<dbReference type="InterPro" id="IPR001452">
    <property type="entry name" value="SH3_domain"/>
</dbReference>
<dbReference type="EMBL" id="JAZGQO010000014">
    <property type="protein sequence ID" value="KAK6171087.1"/>
    <property type="molecule type" value="Genomic_DNA"/>
</dbReference>
<dbReference type="InterPro" id="IPR036028">
    <property type="entry name" value="SH3-like_dom_sf"/>
</dbReference>
<dbReference type="PRINTS" id="PR00401">
    <property type="entry name" value="SH2DOMAIN"/>
</dbReference>
<evidence type="ECO:0000313" key="7">
    <source>
        <dbReference type="EMBL" id="KAK6171087.1"/>
    </source>
</evidence>
<dbReference type="InterPro" id="IPR036860">
    <property type="entry name" value="SH2_dom_sf"/>
</dbReference>
<dbReference type="SUPFAM" id="SSF50044">
    <property type="entry name" value="SH3-domain"/>
    <property type="match status" value="2"/>
</dbReference>
<dbReference type="FunFam" id="2.30.30.40:FF:000072">
    <property type="entry name" value="Unconventional Myosin IB"/>
    <property type="match status" value="1"/>
</dbReference>
<comment type="caution">
    <text evidence="7">The sequence shown here is derived from an EMBL/GenBank/DDBJ whole genome shotgun (WGS) entry which is preliminary data.</text>
</comment>
<dbReference type="CDD" id="cd09941">
    <property type="entry name" value="SH2_Grb2_like"/>
    <property type="match status" value="1"/>
</dbReference>
<dbReference type="AlphaFoldDB" id="A0AAN8P5Q8"/>
<dbReference type="SMART" id="SM00326">
    <property type="entry name" value="SH3"/>
    <property type="match status" value="2"/>
</dbReference>
<sequence length="223" mass="25259">MEARAKYSFKGSQSDELDMERDDVIKVLDMDDADWYKAEKNGRVGMVPSTYLTMLPHQWYLGKITRGEAEQILSETDQSGRHKHEDGAFLVRNSESDASGFSLSVKQGNSVQHFKILNNSSGSYYLWTKLFRSVTELVQNHKKESVSRNAHTNLLLKDMNTGVPRIVHAKALFEFSASGPEELSFNRGDVLVITDQSDQDWFKAELNGKTGFIPSNYVKIELT</sequence>
<proteinExistence type="predicted"/>